<gene>
    <name evidence="2" type="ORF">Tdes44962_MAKER09506</name>
</gene>
<evidence type="ECO:0000313" key="3">
    <source>
        <dbReference type="Proteomes" id="UP001138500"/>
    </source>
</evidence>
<organism evidence="2 3">
    <name type="scientific">Teratosphaeria destructans</name>
    <dbReference type="NCBI Taxonomy" id="418781"/>
    <lineage>
        <taxon>Eukaryota</taxon>
        <taxon>Fungi</taxon>
        <taxon>Dikarya</taxon>
        <taxon>Ascomycota</taxon>
        <taxon>Pezizomycotina</taxon>
        <taxon>Dothideomycetes</taxon>
        <taxon>Dothideomycetidae</taxon>
        <taxon>Mycosphaerellales</taxon>
        <taxon>Teratosphaeriaceae</taxon>
        <taxon>Teratosphaeria</taxon>
    </lineage>
</organism>
<dbReference type="Proteomes" id="UP001138500">
    <property type="component" value="Unassembled WGS sequence"/>
</dbReference>
<reference evidence="2 3" key="1">
    <citation type="journal article" date="2018" name="IMA Fungus">
        <title>IMA Genome-F 10: Nine draft genome sequences of Claviceps purpurea s.lat., including C. arundinis, C. humidiphila, and C. cf. spartinae, pseudomolecules for the pitch canker pathogen Fusarium circinatum, draft genome of Davidsoniella eucalypti, Grosmannia galeiformis, Quambalaria eucalypti, and Teratosphaeria destructans.</title>
        <authorList>
            <person name="Wingfield B.D."/>
            <person name="Liu M."/>
            <person name="Nguyen H.D."/>
            <person name="Lane F.A."/>
            <person name="Morgan S.W."/>
            <person name="De Vos L."/>
            <person name="Wilken P.M."/>
            <person name="Duong T.A."/>
            <person name="Aylward J."/>
            <person name="Coetzee M.P."/>
            <person name="Dadej K."/>
            <person name="De Beer Z.W."/>
            <person name="Findlay W."/>
            <person name="Havenga M."/>
            <person name="Kolarik M."/>
            <person name="Menzies J.G."/>
            <person name="Naidoo K."/>
            <person name="Pochopski O."/>
            <person name="Shoukouhi P."/>
            <person name="Santana Q.C."/>
            <person name="Seifert K.A."/>
            <person name="Soal N."/>
            <person name="Steenkamp E.T."/>
            <person name="Tatham C.T."/>
            <person name="van der Nest M.A."/>
            <person name="Wingfield M.J."/>
        </authorList>
    </citation>
    <scope>NUCLEOTIDE SEQUENCE [LARGE SCALE GENOMIC DNA]</scope>
    <source>
        <strain evidence="2">CMW44962</strain>
    </source>
</reference>
<reference evidence="2 3" key="2">
    <citation type="journal article" date="2021" name="Curr. Genet.">
        <title>Genetic response to nitrogen starvation in the aggressive Eucalyptus foliar pathogen Teratosphaeria destructans.</title>
        <authorList>
            <person name="Havenga M."/>
            <person name="Wingfield B.D."/>
            <person name="Wingfield M.J."/>
            <person name="Dreyer L.L."/>
            <person name="Roets F."/>
            <person name="Aylward J."/>
        </authorList>
    </citation>
    <scope>NUCLEOTIDE SEQUENCE [LARGE SCALE GENOMIC DNA]</scope>
    <source>
        <strain evidence="2">CMW44962</strain>
    </source>
</reference>
<accession>A0A9W7W324</accession>
<evidence type="ECO:0000256" key="1">
    <source>
        <dbReference type="SAM" id="MobiDB-lite"/>
    </source>
</evidence>
<feature type="compositionally biased region" description="Basic residues" evidence="1">
    <location>
        <begin position="279"/>
        <end position="288"/>
    </location>
</feature>
<sequence length="288" mass="31402">MPCSRYPAACSPRPASRPHRSHDSPAPAVPARDCSDSTDSQAEADPAADYPDSLSEEAKACSCVARSLRSQSGETAVHADQVDNVRHHTRGLTRLEWCAAGDVPIPGLMWIDRLRMGGNMLQPEAGMSPSWLGLFSTLLPRAGRPAALHYLSDDGLGRHLVPCTVHRPGDGRRTSAARPHDGRLCVAEFSRRDCHGPNEPGESGIPQLQPGESVLPRYIAPYFRPDSAILRGELLGPRGFGMSWSSAEHDASDLIVYASDDDGHQAEKCHQQQDQPVALRRRQVSRQR</sequence>
<name>A0A9W7W324_9PEZI</name>
<dbReference type="EMBL" id="RIBY02001837">
    <property type="protein sequence ID" value="KAH9828010.1"/>
    <property type="molecule type" value="Genomic_DNA"/>
</dbReference>
<proteinExistence type="predicted"/>
<feature type="compositionally biased region" description="Low complexity" evidence="1">
    <location>
        <begin position="1"/>
        <end position="14"/>
    </location>
</feature>
<comment type="caution">
    <text evidence="2">The sequence shown here is derived from an EMBL/GenBank/DDBJ whole genome shotgun (WGS) entry which is preliminary data.</text>
</comment>
<dbReference type="OrthoDB" id="10567480at2759"/>
<feature type="region of interest" description="Disordered" evidence="1">
    <location>
        <begin position="1"/>
        <end position="51"/>
    </location>
</feature>
<protein>
    <submittedName>
        <fullName evidence="2">Uncharacterized protein</fullName>
    </submittedName>
</protein>
<keyword evidence="3" id="KW-1185">Reference proteome</keyword>
<dbReference type="AlphaFoldDB" id="A0A9W7W324"/>
<feature type="region of interest" description="Disordered" evidence="1">
    <location>
        <begin position="263"/>
        <end position="288"/>
    </location>
</feature>
<evidence type="ECO:0000313" key="2">
    <source>
        <dbReference type="EMBL" id="KAH9828010.1"/>
    </source>
</evidence>